<reference evidence="6 7" key="1">
    <citation type="submission" date="2019-01" db="EMBL/GenBank/DDBJ databases">
        <title>Draft Genome and Complete Hox-Cluster Characterization of the Sterlet Sturgeon (Acipenser ruthenus).</title>
        <authorList>
            <person name="Wei Q."/>
        </authorList>
    </citation>
    <scope>NUCLEOTIDE SEQUENCE [LARGE SCALE GENOMIC DNA]</scope>
    <source>
        <strain evidence="6">WHYD16114868_AA</strain>
        <tissue evidence="6">Blood</tissue>
    </source>
</reference>
<feature type="signal peptide" evidence="4">
    <location>
        <begin position="1"/>
        <end position="20"/>
    </location>
</feature>
<comment type="similarity">
    <text evidence="1">Belongs to the leprecan family.</text>
</comment>
<evidence type="ECO:0000256" key="4">
    <source>
        <dbReference type="SAM" id="SignalP"/>
    </source>
</evidence>
<dbReference type="AlphaFoldDB" id="A0A444URC4"/>
<dbReference type="Gene3D" id="1.25.40.10">
    <property type="entry name" value="Tetratricopeptide repeat domain"/>
    <property type="match status" value="1"/>
</dbReference>
<evidence type="ECO:0000256" key="1">
    <source>
        <dbReference type="ARBA" id="ARBA00006487"/>
    </source>
</evidence>
<feature type="domain" description="Leprecan-like alpha-helical" evidence="5">
    <location>
        <begin position="32"/>
        <end position="206"/>
    </location>
</feature>
<evidence type="ECO:0000313" key="7">
    <source>
        <dbReference type="Proteomes" id="UP000289886"/>
    </source>
</evidence>
<dbReference type="Proteomes" id="UP000289886">
    <property type="component" value="Unassembled WGS sequence"/>
</dbReference>
<keyword evidence="2 4" id="KW-0732">Signal</keyword>
<gene>
    <name evidence="6" type="ORF">EOD39_21911</name>
</gene>
<dbReference type="PANTHER" id="PTHR13986:SF8">
    <property type="entry name" value="PROLYL 3-HYDROXYLASE 1-LIKE PROTEIN"/>
    <property type="match status" value="1"/>
</dbReference>
<evidence type="ECO:0000256" key="3">
    <source>
        <dbReference type="ARBA" id="ARBA00023180"/>
    </source>
</evidence>
<evidence type="ECO:0000259" key="5">
    <source>
        <dbReference type="Pfam" id="PF23557"/>
    </source>
</evidence>
<dbReference type="InterPro" id="IPR056585">
    <property type="entry name" value="Leprecan_dom"/>
</dbReference>
<evidence type="ECO:0000313" key="6">
    <source>
        <dbReference type="EMBL" id="RXM90724.1"/>
    </source>
</evidence>
<name>A0A444URC4_ACIRT</name>
<feature type="chain" id="PRO_5019015392" evidence="4">
    <location>
        <begin position="21"/>
        <end position="269"/>
    </location>
</feature>
<feature type="domain" description="Leprecan-like alpha-helical" evidence="5">
    <location>
        <begin position="207"/>
        <end position="257"/>
    </location>
</feature>
<comment type="caution">
    <text evidence="6">The sequence shown here is derived from an EMBL/GenBank/DDBJ whole genome shotgun (WGS) entry which is preliminary data.</text>
</comment>
<sequence>MFWFLGTLLLAVSQLPKSAADIQLNSNVPLEPYDLLYDNAIEAYYIGDWKSVILNMERALRNKGALRRAKAHCCLLCANQTGFGEPLPGLGMALPGMGPVEDLGFFQKVVKRAACIHECEMEKVGPASLHKVSEEVALEFRKRSPYNYLQVAYFKINRLEKAVAAANTFYIANPEHEEMRQNLEYYKMMAGVQESDFKDLEAKPHMINRLEKAVAAANTFYIANPEHEEMRQNLEYYKMMAGVQESDFKDLEAKPHMVRDLERDPSCKP</sequence>
<protein>
    <submittedName>
        <fullName evidence="6">Prolyl 3-hydroxylase 1</fullName>
    </submittedName>
</protein>
<dbReference type="EMBL" id="SCEB01013998">
    <property type="protein sequence ID" value="RXM90724.1"/>
    <property type="molecule type" value="Genomic_DNA"/>
</dbReference>
<dbReference type="GO" id="GO:0005518">
    <property type="term" value="F:collagen binding"/>
    <property type="evidence" value="ECO:0007669"/>
    <property type="project" value="TreeGrafter"/>
</dbReference>
<dbReference type="InterPro" id="IPR011990">
    <property type="entry name" value="TPR-like_helical_dom_sf"/>
</dbReference>
<dbReference type="InterPro" id="IPR052284">
    <property type="entry name" value="Collagen_mod_leprecan"/>
</dbReference>
<dbReference type="PANTHER" id="PTHR13986">
    <property type="entry name" value="PROTEIN LYSINE HYDROXYLATION COMPLEX COMPONENT"/>
    <property type="match status" value="1"/>
</dbReference>
<evidence type="ECO:0000256" key="2">
    <source>
        <dbReference type="ARBA" id="ARBA00022729"/>
    </source>
</evidence>
<proteinExistence type="inferred from homology"/>
<dbReference type="GO" id="GO:0005783">
    <property type="term" value="C:endoplasmic reticulum"/>
    <property type="evidence" value="ECO:0007669"/>
    <property type="project" value="TreeGrafter"/>
</dbReference>
<dbReference type="GO" id="GO:0030199">
    <property type="term" value="P:collagen fibril organization"/>
    <property type="evidence" value="ECO:0007669"/>
    <property type="project" value="TreeGrafter"/>
</dbReference>
<dbReference type="Pfam" id="PF23557">
    <property type="entry name" value="TPR_leprecan"/>
    <property type="match status" value="2"/>
</dbReference>
<keyword evidence="7" id="KW-1185">Reference proteome</keyword>
<accession>A0A444URC4</accession>
<organism evidence="6 7">
    <name type="scientific">Acipenser ruthenus</name>
    <name type="common">Sterlet sturgeon</name>
    <dbReference type="NCBI Taxonomy" id="7906"/>
    <lineage>
        <taxon>Eukaryota</taxon>
        <taxon>Metazoa</taxon>
        <taxon>Chordata</taxon>
        <taxon>Craniata</taxon>
        <taxon>Vertebrata</taxon>
        <taxon>Euteleostomi</taxon>
        <taxon>Actinopterygii</taxon>
        <taxon>Chondrostei</taxon>
        <taxon>Acipenseriformes</taxon>
        <taxon>Acipenseridae</taxon>
        <taxon>Acipenser</taxon>
    </lineage>
</organism>
<keyword evidence="3" id="KW-0325">Glycoprotein</keyword>